<dbReference type="EMBL" id="NBYX01000001">
    <property type="protein sequence ID" value="ORT88807.1"/>
    <property type="molecule type" value="Genomic_DNA"/>
</dbReference>
<accession>A0A1X1PNM3</accession>
<comment type="caution">
    <text evidence="2">The sequence shown here is derived from an EMBL/GenBank/DDBJ whole genome shotgun (WGS) entry which is preliminary data.</text>
</comment>
<proteinExistence type="predicted"/>
<evidence type="ECO:0000256" key="1">
    <source>
        <dbReference type="SAM" id="MobiDB-lite"/>
    </source>
</evidence>
<gene>
    <name evidence="2" type="ORF">B7G54_01080</name>
</gene>
<evidence type="ECO:0000313" key="3">
    <source>
        <dbReference type="Proteomes" id="UP000193146"/>
    </source>
</evidence>
<dbReference type="AlphaFoldDB" id="A0A1X1PNM3"/>
<evidence type="ECO:0000313" key="2">
    <source>
        <dbReference type="EMBL" id="ORT88807.1"/>
    </source>
</evidence>
<sequence length="68" mass="7314">MALRHVALANARAMPMPHPVGFAMAPWAIFPSSRRPGCRHLRHASNAGRTGRARTGNQGLTRFAPSAP</sequence>
<reference evidence="2 3" key="1">
    <citation type="submission" date="2017-04" db="EMBL/GenBank/DDBJ databases">
        <title>Burkholderia puraquae sp. nov., a novel Burkholderia cepacia complex species from hospital setting samples.</title>
        <authorList>
            <person name="Martina P."/>
            <person name="Leguizamon M."/>
            <person name="Prieto C."/>
            <person name="Sousa S."/>
            <person name="Montanaro P."/>
            <person name="Draghi W."/>
            <person name="Staembler M."/>
            <person name="Bettiol M."/>
            <person name="Figoli C."/>
            <person name="Palau J."/>
            <person name="Alvarez F."/>
            <person name="Benetti S."/>
            <person name="Anchat E."/>
            <person name="Vescina C."/>
            <person name="Ferreras J."/>
            <person name="Lasch P."/>
            <person name="Lagares A."/>
            <person name="Zorreguieta A."/>
            <person name="Yantorno O."/>
            <person name="Bosch A."/>
        </authorList>
    </citation>
    <scope>NUCLEOTIDE SEQUENCE [LARGE SCALE GENOMIC DNA]</scope>
    <source>
        <strain evidence="2 3">CAMPA 1040</strain>
    </source>
</reference>
<dbReference type="Proteomes" id="UP000193146">
    <property type="component" value="Unassembled WGS sequence"/>
</dbReference>
<protein>
    <submittedName>
        <fullName evidence="2">Uncharacterized protein</fullName>
    </submittedName>
</protein>
<name>A0A1X1PNM3_9BURK</name>
<organism evidence="2 3">
    <name type="scientific">Burkholderia puraquae</name>
    <dbReference type="NCBI Taxonomy" id="1904757"/>
    <lineage>
        <taxon>Bacteria</taxon>
        <taxon>Pseudomonadati</taxon>
        <taxon>Pseudomonadota</taxon>
        <taxon>Betaproteobacteria</taxon>
        <taxon>Burkholderiales</taxon>
        <taxon>Burkholderiaceae</taxon>
        <taxon>Burkholderia</taxon>
        <taxon>Burkholderia cepacia complex</taxon>
    </lineage>
</organism>
<feature type="region of interest" description="Disordered" evidence="1">
    <location>
        <begin position="40"/>
        <end position="68"/>
    </location>
</feature>
<keyword evidence="3" id="KW-1185">Reference proteome</keyword>